<feature type="non-terminal residue" evidence="7">
    <location>
        <position position="1"/>
    </location>
</feature>
<dbReference type="GO" id="GO:0006952">
    <property type="term" value="P:defense response"/>
    <property type="evidence" value="ECO:0007669"/>
    <property type="project" value="UniProtKB-KW"/>
</dbReference>
<keyword evidence="4" id="KW-0547">Nucleotide-binding</keyword>
<comment type="similarity">
    <text evidence="1">Belongs to the disease resistance NB-LRR family.</text>
</comment>
<evidence type="ECO:0000256" key="5">
    <source>
        <dbReference type="ARBA" id="ARBA00022821"/>
    </source>
</evidence>
<dbReference type="Proteomes" id="UP000324897">
    <property type="component" value="Chromosome 1"/>
</dbReference>
<gene>
    <name evidence="7" type="ORF">EJB05_23066</name>
</gene>
<dbReference type="InterPro" id="IPR027417">
    <property type="entry name" value="P-loop_NTPase"/>
</dbReference>
<keyword evidence="8" id="KW-1185">Reference proteome</keyword>
<evidence type="ECO:0000313" key="8">
    <source>
        <dbReference type="Proteomes" id="UP000324897"/>
    </source>
</evidence>
<dbReference type="OrthoDB" id="690094at2759"/>
<comment type="caution">
    <text evidence="7">The sequence shown here is derived from an EMBL/GenBank/DDBJ whole genome shotgun (WGS) entry which is preliminary data.</text>
</comment>
<dbReference type="AlphaFoldDB" id="A0A5J9V621"/>
<dbReference type="PANTHER" id="PTHR33377">
    <property type="entry name" value="OS10G0134700 PROTEIN-RELATED"/>
    <property type="match status" value="1"/>
</dbReference>
<keyword evidence="2" id="KW-0433">Leucine-rich repeat</keyword>
<protein>
    <recommendedName>
        <fullName evidence="6">Disease resistance N-terminal domain-containing protein</fullName>
    </recommendedName>
</protein>
<evidence type="ECO:0000313" key="7">
    <source>
        <dbReference type="EMBL" id="TVU31383.1"/>
    </source>
</evidence>
<evidence type="ECO:0000256" key="3">
    <source>
        <dbReference type="ARBA" id="ARBA00022737"/>
    </source>
</evidence>
<dbReference type="PANTHER" id="PTHR33377:SF79">
    <property type="entry name" value="RX N-TERMINAL DOMAIN-CONTAINING PROTEIN"/>
    <property type="match status" value="1"/>
</dbReference>
<keyword evidence="5" id="KW-0611">Plant defense</keyword>
<keyword evidence="3" id="KW-0677">Repeat</keyword>
<dbReference type="Pfam" id="PF18052">
    <property type="entry name" value="Rx_N"/>
    <property type="match status" value="1"/>
</dbReference>
<organism evidence="7 8">
    <name type="scientific">Eragrostis curvula</name>
    <name type="common">weeping love grass</name>
    <dbReference type="NCBI Taxonomy" id="38414"/>
    <lineage>
        <taxon>Eukaryota</taxon>
        <taxon>Viridiplantae</taxon>
        <taxon>Streptophyta</taxon>
        <taxon>Embryophyta</taxon>
        <taxon>Tracheophyta</taxon>
        <taxon>Spermatophyta</taxon>
        <taxon>Magnoliopsida</taxon>
        <taxon>Liliopsida</taxon>
        <taxon>Poales</taxon>
        <taxon>Poaceae</taxon>
        <taxon>PACMAD clade</taxon>
        <taxon>Chloridoideae</taxon>
        <taxon>Eragrostideae</taxon>
        <taxon>Eragrostidinae</taxon>
        <taxon>Eragrostis</taxon>
    </lineage>
</organism>
<name>A0A5J9V621_9POAL</name>
<dbReference type="GO" id="GO:0043531">
    <property type="term" value="F:ADP binding"/>
    <property type="evidence" value="ECO:0007669"/>
    <property type="project" value="InterPro"/>
</dbReference>
<evidence type="ECO:0000259" key="6">
    <source>
        <dbReference type="Pfam" id="PF18052"/>
    </source>
</evidence>
<sequence>MEAAISAIAAELLGRLISFTIQKYTKRSSCLDKKLQRLHRLLLRVHTVVEEADTRYITNSRMLVQLKILVDGMYQGYYLLDTFKYRPDPQRTKSDPVLMSKTYLLSFASPDKSTQIIAGVDYRMPDVSDLESILENLESTIANMTEFVILLAGCKHMYRAPYDTYLYIDNFMFGRTIEKQQIINILLQHNPLGEPTIIPIIGGPLVGKKTLVAHACRNKRVLSHFSYILHLSEDDIRRKGHKLSTHARTLVVIEFFSDVDDDCWAKFYSSARCMDRASKVVIISRLESIARLASMTPIRLNAMSNEEYVYLFKALAFGSTNPDDHPQLAYIGLEIARLLRGLLLSGNVIADMLRKNFSIHYWLHILRRYRTVVDSNFSEFGEHPKHLIDKGHPVDITRFTSSPDHTSLRILPSRGVKSIVQKERSELTFGDLVAGSRCTTVLPKEEFEIVIWESRVPPYTTFVATCAEQKAQHVSSPSKKRREFRM</sequence>
<proteinExistence type="inferred from homology"/>
<dbReference type="Gramene" id="TVU31383">
    <property type="protein sequence ID" value="TVU31383"/>
    <property type="gene ID" value="EJB05_23066"/>
</dbReference>
<dbReference type="InterPro" id="IPR041118">
    <property type="entry name" value="Rx_N"/>
</dbReference>
<dbReference type="EMBL" id="RWGY01000011">
    <property type="protein sequence ID" value="TVU31383.1"/>
    <property type="molecule type" value="Genomic_DNA"/>
</dbReference>
<dbReference type="SUPFAM" id="SSF52540">
    <property type="entry name" value="P-loop containing nucleoside triphosphate hydrolases"/>
    <property type="match status" value="1"/>
</dbReference>
<evidence type="ECO:0000256" key="1">
    <source>
        <dbReference type="ARBA" id="ARBA00008894"/>
    </source>
</evidence>
<feature type="domain" description="Disease resistance N-terminal" evidence="6">
    <location>
        <begin position="11"/>
        <end position="94"/>
    </location>
</feature>
<accession>A0A5J9V621</accession>
<evidence type="ECO:0000256" key="4">
    <source>
        <dbReference type="ARBA" id="ARBA00022741"/>
    </source>
</evidence>
<reference evidence="7 8" key="1">
    <citation type="journal article" date="2019" name="Sci. Rep.">
        <title>A high-quality genome of Eragrostis curvula grass provides insights into Poaceae evolution and supports new strategies to enhance forage quality.</title>
        <authorList>
            <person name="Carballo J."/>
            <person name="Santos B.A.C.M."/>
            <person name="Zappacosta D."/>
            <person name="Garbus I."/>
            <person name="Selva J.P."/>
            <person name="Gallo C.A."/>
            <person name="Diaz A."/>
            <person name="Albertini E."/>
            <person name="Caccamo M."/>
            <person name="Echenique V."/>
        </authorList>
    </citation>
    <scope>NUCLEOTIDE SEQUENCE [LARGE SCALE GENOMIC DNA]</scope>
    <source>
        <strain evidence="8">cv. Victoria</strain>
        <tissue evidence="7">Leaf</tissue>
    </source>
</reference>
<evidence type="ECO:0000256" key="2">
    <source>
        <dbReference type="ARBA" id="ARBA00022614"/>
    </source>
</evidence>